<evidence type="ECO:0000313" key="1">
    <source>
        <dbReference type="EMBL" id="SVC86419.1"/>
    </source>
</evidence>
<protein>
    <submittedName>
        <fullName evidence="1">Uncharacterized protein</fullName>
    </submittedName>
</protein>
<feature type="non-terminal residue" evidence="1">
    <location>
        <position position="1"/>
    </location>
</feature>
<reference evidence="1" key="1">
    <citation type="submission" date="2018-05" db="EMBL/GenBank/DDBJ databases">
        <authorList>
            <person name="Lanie J.A."/>
            <person name="Ng W.-L."/>
            <person name="Kazmierczak K.M."/>
            <person name="Andrzejewski T.M."/>
            <person name="Davidsen T.M."/>
            <person name="Wayne K.J."/>
            <person name="Tettelin H."/>
            <person name="Glass J.I."/>
            <person name="Rusch D."/>
            <person name="Podicherti R."/>
            <person name="Tsui H.-C.T."/>
            <person name="Winkler M.E."/>
        </authorList>
    </citation>
    <scope>NUCLEOTIDE SEQUENCE</scope>
</reference>
<organism evidence="1">
    <name type="scientific">marine metagenome</name>
    <dbReference type="NCBI Taxonomy" id="408172"/>
    <lineage>
        <taxon>unclassified sequences</taxon>
        <taxon>metagenomes</taxon>
        <taxon>ecological metagenomes</taxon>
    </lineage>
</organism>
<sequence length="91" mass="10179">LVDLFKKGDSARTNLDKTLAEARKPLPEDPKIKEFQAKIALAKKPVPVSNRIARLRRAMDLSKGQLGKKRLVGAQDIAWALINTPAFLFNR</sequence>
<gene>
    <name evidence="1" type="ORF">METZ01_LOCUS339273</name>
</gene>
<dbReference type="AlphaFoldDB" id="A0A382QLM7"/>
<proteinExistence type="predicted"/>
<dbReference type="EMBL" id="UINC01115411">
    <property type="protein sequence ID" value="SVC86419.1"/>
    <property type="molecule type" value="Genomic_DNA"/>
</dbReference>
<accession>A0A382QLM7</accession>
<name>A0A382QLM7_9ZZZZ</name>